<dbReference type="SUPFAM" id="SSF51182">
    <property type="entry name" value="RmlC-like cupins"/>
    <property type="match status" value="1"/>
</dbReference>
<evidence type="ECO:0000313" key="3">
    <source>
        <dbReference type="Proteomes" id="UP000199062"/>
    </source>
</evidence>
<gene>
    <name evidence="2" type="ORF">SAMN05216559_0040</name>
</gene>
<dbReference type="STRING" id="767519.SAMN05216559_0040"/>
<dbReference type="OrthoDB" id="199885at2157"/>
<dbReference type="InterPro" id="IPR014710">
    <property type="entry name" value="RmlC-like_jellyroll"/>
</dbReference>
<reference evidence="2 3" key="1">
    <citation type="submission" date="2016-10" db="EMBL/GenBank/DDBJ databases">
        <authorList>
            <person name="de Groot N.N."/>
        </authorList>
    </citation>
    <scope>NUCLEOTIDE SEQUENCE [LARGE SCALE GENOMIC DNA]</scope>
    <source>
        <strain evidence="2 3">CGMCC 1.10457</strain>
    </source>
</reference>
<evidence type="ECO:0000259" key="1">
    <source>
        <dbReference type="Pfam" id="PF07883"/>
    </source>
</evidence>
<feature type="domain" description="Cupin type-2" evidence="1">
    <location>
        <begin position="34"/>
        <end position="91"/>
    </location>
</feature>
<organism evidence="2 3">
    <name type="scientific">Halomicrobium zhouii</name>
    <dbReference type="NCBI Taxonomy" id="767519"/>
    <lineage>
        <taxon>Archaea</taxon>
        <taxon>Methanobacteriati</taxon>
        <taxon>Methanobacteriota</taxon>
        <taxon>Stenosarchaea group</taxon>
        <taxon>Halobacteria</taxon>
        <taxon>Halobacteriales</taxon>
        <taxon>Haloarculaceae</taxon>
        <taxon>Halomicrobium</taxon>
    </lineage>
</organism>
<dbReference type="AlphaFoldDB" id="A0A1I6K1L2"/>
<sequence length="98" mass="10583">MSIERANVDAADEAGRAALFEGEPRTVHLSLSADQRVPAHDHPDRQILFHVLEGEIALDLDDETHDLSAGDVLRFDGDCQISPKAVSDARALVVLAKA</sequence>
<name>A0A1I6K1L2_9EURY</name>
<keyword evidence="3" id="KW-1185">Reference proteome</keyword>
<proteinExistence type="predicted"/>
<dbReference type="Gene3D" id="2.60.120.10">
    <property type="entry name" value="Jelly Rolls"/>
    <property type="match status" value="1"/>
</dbReference>
<dbReference type="InterPro" id="IPR011051">
    <property type="entry name" value="RmlC_Cupin_sf"/>
</dbReference>
<evidence type="ECO:0000313" key="2">
    <source>
        <dbReference type="EMBL" id="SFR85142.1"/>
    </source>
</evidence>
<protein>
    <submittedName>
        <fullName evidence="2">Cupin domain-containing protein</fullName>
    </submittedName>
</protein>
<accession>A0A1I6K1L2</accession>
<dbReference type="EMBL" id="FOZK01000001">
    <property type="protein sequence ID" value="SFR85142.1"/>
    <property type="molecule type" value="Genomic_DNA"/>
</dbReference>
<dbReference type="RefSeq" id="WP_089812740.1">
    <property type="nucleotide sequence ID" value="NZ_FOZK01000001.1"/>
</dbReference>
<dbReference type="InterPro" id="IPR013096">
    <property type="entry name" value="Cupin_2"/>
</dbReference>
<dbReference type="Pfam" id="PF07883">
    <property type="entry name" value="Cupin_2"/>
    <property type="match status" value="1"/>
</dbReference>
<dbReference type="Proteomes" id="UP000199062">
    <property type="component" value="Unassembled WGS sequence"/>
</dbReference>